<feature type="region of interest" description="Disordered" evidence="9">
    <location>
        <begin position="463"/>
        <end position="532"/>
    </location>
</feature>
<evidence type="ECO:0000256" key="6">
    <source>
        <dbReference type="ARBA" id="ARBA00022840"/>
    </source>
</evidence>
<evidence type="ECO:0000256" key="4">
    <source>
        <dbReference type="ARBA" id="ARBA00022741"/>
    </source>
</evidence>
<accession>A0AA35X3Q8</accession>
<dbReference type="AlphaFoldDB" id="A0AA35X3Q8"/>
<feature type="compositionally biased region" description="Low complexity" evidence="9">
    <location>
        <begin position="1199"/>
        <end position="1217"/>
    </location>
</feature>
<feature type="compositionally biased region" description="Polar residues" evidence="9">
    <location>
        <begin position="281"/>
        <end position="303"/>
    </location>
</feature>
<dbReference type="PROSITE" id="PS00108">
    <property type="entry name" value="PROTEIN_KINASE_ST"/>
    <property type="match status" value="1"/>
</dbReference>
<evidence type="ECO:0000256" key="5">
    <source>
        <dbReference type="ARBA" id="ARBA00022777"/>
    </source>
</evidence>
<feature type="compositionally biased region" description="Gly residues" evidence="9">
    <location>
        <begin position="511"/>
        <end position="522"/>
    </location>
</feature>
<feature type="compositionally biased region" description="Polar residues" evidence="9">
    <location>
        <begin position="1018"/>
        <end position="1039"/>
    </location>
</feature>
<feature type="region of interest" description="Disordered" evidence="9">
    <location>
        <begin position="602"/>
        <end position="691"/>
    </location>
</feature>
<sequence length="1264" mass="134229">MRRFRPKPKVIRSWGRQILRGLHFLHTRTPPIIHRDLKCDNIFINGTTGLVKIGDLGLATLKISDVKTVIGTPEFMAPEMYEENYDESVDVYAFGMCLLEMVTLEYPYYECKNPAQIYKKVTSGTPPLSLEKVKDLDIRNMIINCTCVDKGLRFMVKDLLQHAFFAEDGMNVDVTQSEESPDKLTIRMMVHGEGKKKNGEEAIEFPYDLKTDIVEEVVGEMVKSGVLRSEHQKMALRTIKETMETELHKRNKERDKDRQERLQTQQLSAVPSEPLLEGDSVTATSSSKTSRQPSNSELVGQTTDTKERAHTPAPATAPSTAETRKPLESIATVIAAGNKSNLETVAASSPTGVPPSTSSSSLLPSPTPSTTSALVPTAEQTLSGPHHPNEGGPISVVGGQNDNANCTAGSEKVDVSKDSHLIRESVKFSSVASEATVLESSSSSSLSNDPITTSTAVLDEVGGVTSLPPTATEQDQQPALSGTEQTNPQTGGQGGGVVVGKLSSEETGHHGPVGGAGGGVNGGKKKPGRGKGKMTLSLVEVTPDHVVKCVLVTKNDVRINFQFSRKFDETKAIFKKLVHAGHLKAVEEENFVQQAEKIVLSSKNKTAGGGPATTEQPQETKLDKTEPPVTTGETTSAKSAGQLTPRLAPRGSHQAKSSSPLSNSVTDTSASSSQRSDSGVSGGTSRPLAKVVNEVTGEVVAVVGSESAAISSRSDSDRERERPGRVPEVALSQQRPLTRDVATGMSPATNSSSVVSLGSQSSGGDEAGGGRKVESPPSLSTQTSDESVSSGGQASTPAPVPLSLVQSAPVKTTSLPSGPPVPPPTTASSTAATGFEVCSLSEPVCLVTQESSSSTTTVHTPSTQRRFVVADVAEEQDSPDELSTQGSTESLPQCEAHLQQPGGALEHPVTQVETSTTVSHHRSVGDSSGNSVEVIVVSSLAAPETSREDLATPRPPLLSAPSYSSALDSSMAARQRSTSLPHKLSSVPSSPSAVSTTTTTSERSGVAPPTMPVIPERSLTSDSEVFTAEPLSTTSGTVPASSSSQSNHHHTNASGQQEVHQPHPIGKPHPPSCQDNAPSPQPQAPPTTTPLADISQHHSEALSSAFMSFIFSMNQILKEPAIQPLIHHLEHHYRGAHPSYDVAPPPSHNAPHPHGDKKDEDADLKRKIEDLEQQLQVTKQQLQVRQTEREHRQRNTNPSSATSPATTSVGGATTTSSGKRESSAPPAPMWRTGDERGREDGDGHQGTAQREQMEQRVREELFND</sequence>
<feature type="compositionally biased region" description="Low complexity" evidence="9">
    <location>
        <begin position="959"/>
        <end position="973"/>
    </location>
</feature>
<dbReference type="InterPro" id="IPR024678">
    <property type="entry name" value="Kinase_OSR1/WNK_CCT"/>
</dbReference>
<keyword evidence="3" id="KW-0808">Transferase</keyword>
<keyword evidence="5 11" id="KW-0418">Kinase</keyword>
<comment type="catalytic activity">
    <reaction evidence="7">
        <text>L-threonyl-[protein] + ATP = O-phospho-L-threonyl-[protein] + ADP + H(+)</text>
        <dbReference type="Rhea" id="RHEA:46608"/>
        <dbReference type="Rhea" id="RHEA-COMP:11060"/>
        <dbReference type="Rhea" id="RHEA-COMP:11605"/>
        <dbReference type="ChEBI" id="CHEBI:15378"/>
        <dbReference type="ChEBI" id="CHEBI:30013"/>
        <dbReference type="ChEBI" id="CHEBI:30616"/>
        <dbReference type="ChEBI" id="CHEBI:61977"/>
        <dbReference type="ChEBI" id="CHEBI:456216"/>
        <dbReference type="EC" id="2.7.11.1"/>
    </reaction>
</comment>
<dbReference type="FunFam" id="1.10.510.10:FF:001565">
    <property type="entry name" value="WNK protein kinase"/>
    <property type="match status" value="1"/>
</dbReference>
<evidence type="ECO:0000259" key="10">
    <source>
        <dbReference type="PROSITE" id="PS50011"/>
    </source>
</evidence>
<feature type="compositionally biased region" description="Basic and acidic residues" evidence="9">
    <location>
        <begin position="246"/>
        <end position="261"/>
    </location>
</feature>
<feature type="compositionally biased region" description="Basic and acidic residues" evidence="9">
    <location>
        <begin position="1232"/>
        <end position="1243"/>
    </location>
</feature>
<reference evidence="11" key="1">
    <citation type="submission" date="2023-03" db="EMBL/GenBank/DDBJ databases">
        <authorList>
            <person name="Steffen K."/>
            <person name="Cardenas P."/>
        </authorList>
    </citation>
    <scope>NUCLEOTIDE SEQUENCE</scope>
</reference>
<evidence type="ECO:0000256" key="8">
    <source>
        <dbReference type="ARBA" id="ARBA00048679"/>
    </source>
</evidence>
<evidence type="ECO:0000256" key="7">
    <source>
        <dbReference type="ARBA" id="ARBA00047899"/>
    </source>
</evidence>
<dbReference type="InterPro" id="IPR000719">
    <property type="entry name" value="Prot_kinase_dom"/>
</dbReference>
<dbReference type="InterPro" id="IPR011009">
    <property type="entry name" value="Kinase-like_dom_sf"/>
</dbReference>
<protein>
    <recommendedName>
        <fullName evidence="1">non-specific serine/threonine protein kinase</fullName>
        <ecNumber evidence="1">2.7.11.1</ecNumber>
    </recommendedName>
</protein>
<dbReference type="Pfam" id="PF00069">
    <property type="entry name" value="Pkinase"/>
    <property type="match status" value="1"/>
</dbReference>
<comment type="catalytic activity">
    <reaction evidence="8">
        <text>L-seryl-[protein] + ATP = O-phospho-L-seryl-[protein] + ADP + H(+)</text>
        <dbReference type="Rhea" id="RHEA:17989"/>
        <dbReference type="Rhea" id="RHEA-COMP:9863"/>
        <dbReference type="Rhea" id="RHEA-COMP:11604"/>
        <dbReference type="ChEBI" id="CHEBI:15378"/>
        <dbReference type="ChEBI" id="CHEBI:29999"/>
        <dbReference type="ChEBI" id="CHEBI:30616"/>
        <dbReference type="ChEBI" id="CHEBI:83421"/>
        <dbReference type="ChEBI" id="CHEBI:456216"/>
        <dbReference type="EC" id="2.7.11.1"/>
    </reaction>
</comment>
<dbReference type="GO" id="GO:0004674">
    <property type="term" value="F:protein serine/threonine kinase activity"/>
    <property type="evidence" value="ECO:0007669"/>
    <property type="project" value="UniProtKB-KW"/>
</dbReference>
<feature type="compositionally biased region" description="Low complexity" evidence="9">
    <location>
        <begin position="985"/>
        <end position="1001"/>
    </location>
</feature>
<feature type="region of interest" description="Disordered" evidence="9">
    <location>
        <begin position="703"/>
        <end position="830"/>
    </location>
</feature>
<evidence type="ECO:0000256" key="9">
    <source>
        <dbReference type="SAM" id="MobiDB-lite"/>
    </source>
</evidence>
<dbReference type="SUPFAM" id="SSF56112">
    <property type="entry name" value="Protein kinase-like (PK-like)"/>
    <property type="match status" value="1"/>
</dbReference>
<evidence type="ECO:0000256" key="2">
    <source>
        <dbReference type="ARBA" id="ARBA00022527"/>
    </source>
</evidence>
<feature type="compositionally biased region" description="Low complexity" evidence="9">
    <location>
        <begin position="345"/>
        <end position="377"/>
    </location>
</feature>
<keyword evidence="6" id="KW-0067">ATP-binding</keyword>
<dbReference type="SMART" id="SM00220">
    <property type="entry name" value="S_TKc"/>
    <property type="match status" value="1"/>
</dbReference>
<proteinExistence type="predicted"/>
<keyword evidence="12" id="KW-1185">Reference proteome</keyword>
<name>A0AA35X3Q8_GEOBA</name>
<feature type="compositionally biased region" description="Low complexity" evidence="9">
    <location>
        <begin position="703"/>
        <end position="713"/>
    </location>
</feature>
<feature type="compositionally biased region" description="Polar residues" evidence="9">
    <location>
        <begin position="398"/>
        <end position="408"/>
    </location>
</feature>
<evidence type="ECO:0000313" key="11">
    <source>
        <dbReference type="EMBL" id="CAI8036940.1"/>
    </source>
</evidence>
<feature type="compositionally biased region" description="Basic and acidic residues" evidence="9">
    <location>
        <begin position="714"/>
        <end position="725"/>
    </location>
</feature>
<feature type="compositionally biased region" description="Polar residues" evidence="9">
    <location>
        <begin position="881"/>
        <end position="891"/>
    </location>
</feature>
<feature type="domain" description="Protein kinase" evidence="10">
    <location>
        <begin position="1"/>
        <end position="165"/>
    </location>
</feature>
<dbReference type="EC" id="2.7.11.1" evidence="1"/>
<keyword evidence="2" id="KW-0723">Serine/threonine-protein kinase</keyword>
<keyword evidence="4" id="KW-0547">Nucleotide-binding</keyword>
<feature type="compositionally biased region" description="Polar residues" evidence="9">
    <location>
        <begin position="777"/>
        <end position="796"/>
    </location>
</feature>
<evidence type="ECO:0000256" key="3">
    <source>
        <dbReference type="ARBA" id="ARBA00022679"/>
    </source>
</evidence>
<dbReference type="InterPro" id="IPR008271">
    <property type="entry name" value="Ser/Thr_kinase_AS"/>
</dbReference>
<feature type="compositionally biased region" description="Low complexity" evidence="9">
    <location>
        <begin position="662"/>
        <end position="679"/>
    </location>
</feature>
<dbReference type="Gene3D" id="1.10.510.10">
    <property type="entry name" value="Transferase(Phosphotransferase) domain 1"/>
    <property type="match status" value="1"/>
</dbReference>
<dbReference type="Proteomes" id="UP001174909">
    <property type="component" value="Unassembled WGS sequence"/>
</dbReference>
<dbReference type="GO" id="GO:0005524">
    <property type="term" value="F:ATP binding"/>
    <property type="evidence" value="ECO:0007669"/>
    <property type="project" value="UniProtKB-KW"/>
</dbReference>
<feature type="compositionally biased region" description="Low complexity" evidence="9">
    <location>
        <begin position="751"/>
        <end position="764"/>
    </location>
</feature>
<dbReference type="PANTHER" id="PTHR13902">
    <property type="entry name" value="SERINE/THREONINE-PROTEIN KINASE WNK WITH NO LYSINE -RELATED"/>
    <property type="match status" value="1"/>
</dbReference>
<feature type="region of interest" description="Disordered" evidence="9">
    <location>
        <begin position="246"/>
        <end position="326"/>
    </location>
</feature>
<organism evidence="11 12">
    <name type="scientific">Geodia barretti</name>
    <name type="common">Barrett's horny sponge</name>
    <dbReference type="NCBI Taxonomy" id="519541"/>
    <lineage>
        <taxon>Eukaryota</taxon>
        <taxon>Metazoa</taxon>
        <taxon>Porifera</taxon>
        <taxon>Demospongiae</taxon>
        <taxon>Heteroscleromorpha</taxon>
        <taxon>Tetractinellida</taxon>
        <taxon>Astrophorina</taxon>
        <taxon>Geodiidae</taxon>
        <taxon>Geodia</taxon>
    </lineage>
</organism>
<dbReference type="EMBL" id="CASHTH010002909">
    <property type="protein sequence ID" value="CAI8036940.1"/>
    <property type="molecule type" value="Genomic_DNA"/>
</dbReference>
<dbReference type="Gene3D" id="3.10.20.90">
    <property type="entry name" value="Phosphatidylinositol 3-kinase Catalytic Subunit, Chain A, domain 1"/>
    <property type="match status" value="1"/>
</dbReference>
<feature type="region of interest" description="Disordered" evidence="9">
    <location>
        <begin position="1178"/>
        <end position="1264"/>
    </location>
</feature>
<feature type="compositionally biased region" description="Basic residues" evidence="9">
    <location>
        <begin position="523"/>
        <end position="532"/>
    </location>
</feature>
<feature type="compositionally biased region" description="Polar residues" evidence="9">
    <location>
        <begin position="631"/>
        <end position="642"/>
    </location>
</feature>
<feature type="compositionally biased region" description="Pro residues" evidence="9">
    <location>
        <begin position="1079"/>
        <end position="1088"/>
    </location>
</feature>
<evidence type="ECO:0000313" key="12">
    <source>
        <dbReference type="Proteomes" id="UP001174909"/>
    </source>
</evidence>
<feature type="region of interest" description="Disordered" evidence="9">
    <location>
        <begin position="870"/>
        <end position="1092"/>
    </location>
</feature>
<feature type="region of interest" description="Disordered" evidence="9">
    <location>
        <begin position="345"/>
        <end position="416"/>
    </location>
</feature>
<comment type="caution">
    <text evidence="11">The sequence shown here is derived from an EMBL/GenBank/DDBJ whole genome shotgun (WGS) entry which is preliminary data.</text>
</comment>
<evidence type="ECO:0000256" key="1">
    <source>
        <dbReference type="ARBA" id="ARBA00012513"/>
    </source>
</evidence>
<feature type="compositionally biased region" description="Basic and acidic residues" evidence="9">
    <location>
        <begin position="1251"/>
        <end position="1264"/>
    </location>
</feature>
<dbReference type="InterPro" id="IPR050588">
    <property type="entry name" value="WNK_Ser-Thr_kinase"/>
</dbReference>
<dbReference type="Pfam" id="PF12202">
    <property type="entry name" value="OSR1_C"/>
    <property type="match status" value="1"/>
</dbReference>
<feature type="compositionally biased region" description="Polar residues" evidence="9">
    <location>
        <begin position="467"/>
        <end position="480"/>
    </location>
</feature>
<dbReference type="PROSITE" id="PS50011">
    <property type="entry name" value="PROTEIN_KINASE_DOM"/>
    <property type="match status" value="1"/>
</dbReference>
<feature type="compositionally biased region" description="Low complexity" evidence="9">
    <location>
        <begin position="311"/>
        <end position="321"/>
    </location>
</feature>
<feature type="non-terminal residue" evidence="11">
    <location>
        <position position="1264"/>
    </location>
</feature>
<feature type="region of interest" description="Disordered" evidence="9">
    <location>
        <begin position="1136"/>
        <end position="1161"/>
    </location>
</feature>
<gene>
    <name evidence="11" type="ORF">GBAR_LOCUS20690</name>
</gene>